<evidence type="ECO:0000256" key="6">
    <source>
        <dbReference type="ARBA" id="ARBA00023056"/>
    </source>
</evidence>
<keyword evidence="16" id="KW-1185">Reference proteome</keyword>
<evidence type="ECO:0000256" key="14">
    <source>
        <dbReference type="SAM" id="MobiDB-lite"/>
    </source>
</evidence>
<proteinExistence type="inferred from homology"/>
<feature type="compositionally biased region" description="Low complexity" evidence="14">
    <location>
        <begin position="472"/>
        <end position="487"/>
    </location>
</feature>
<feature type="compositionally biased region" description="Polar residues" evidence="14">
    <location>
        <begin position="405"/>
        <end position="434"/>
    </location>
</feature>
<dbReference type="AlphaFoldDB" id="A0A423X6T7"/>
<dbReference type="CDD" id="cd02537">
    <property type="entry name" value="GT8_Glycogenin"/>
    <property type="match status" value="1"/>
</dbReference>
<keyword evidence="8" id="KW-0464">Manganese</keyword>
<dbReference type="OrthoDB" id="2014201at2759"/>
<evidence type="ECO:0000256" key="2">
    <source>
        <dbReference type="ARBA" id="ARBA00004496"/>
    </source>
</evidence>
<comment type="caution">
    <text evidence="15">The sequence shown here is derived from an EMBL/GenBank/DDBJ whole genome shotgun (WGS) entry which is preliminary data.</text>
</comment>
<evidence type="ECO:0000256" key="5">
    <source>
        <dbReference type="ARBA" id="ARBA00022723"/>
    </source>
</evidence>
<feature type="region of interest" description="Disordered" evidence="14">
    <location>
        <begin position="584"/>
        <end position="640"/>
    </location>
</feature>
<gene>
    <name evidence="15" type="ORF">VPNG_05565</name>
</gene>
<dbReference type="STRING" id="1230097.A0A423X6T7"/>
<organism evidence="15 16">
    <name type="scientific">Cytospora leucostoma</name>
    <dbReference type="NCBI Taxonomy" id="1230097"/>
    <lineage>
        <taxon>Eukaryota</taxon>
        <taxon>Fungi</taxon>
        <taxon>Dikarya</taxon>
        <taxon>Ascomycota</taxon>
        <taxon>Pezizomycotina</taxon>
        <taxon>Sordariomycetes</taxon>
        <taxon>Sordariomycetidae</taxon>
        <taxon>Diaporthales</taxon>
        <taxon>Cytosporaceae</taxon>
        <taxon>Cytospora</taxon>
    </lineage>
</organism>
<comment type="catalytic activity">
    <reaction evidence="12">
        <text>L-tyrosyl-[glycogenin] + UDP-alpha-D-glucose = alpha-D-glucosyl-L-tyrosyl-[glycogenin] + UDP + H(+)</text>
        <dbReference type="Rhea" id="RHEA:23360"/>
        <dbReference type="Rhea" id="RHEA-COMP:14604"/>
        <dbReference type="Rhea" id="RHEA-COMP:14605"/>
        <dbReference type="ChEBI" id="CHEBI:15378"/>
        <dbReference type="ChEBI" id="CHEBI:46858"/>
        <dbReference type="ChEBI" id="CHEBI:58223"/>
        <dbReference type="ChEBI" id="CHEBI:58885"/>
        <dbReference type="ChEBI" id="CHEBI:140573"/>
        <dbReference type="EC" id="2.4.1.186"/>
    </reaction>
</comment>
<feature type="region of interest" description="Disordered" evidence="14">
    <location>
        <begin position="464"/>
        <end position="556"/>
    </location>
</feature>
<dbReference type="GO" id="GO:0005978">
    <property type="term" value="P:glycogen biosynthetic process"/>
    <property type="evidence" value="ECO:0007669"/>
    <property type="project" value="UniProtKB-KW"/>
</dbReference>
<dbReference type="EC" id="2.4.1.186" evidence="10"/>
<feature type="region of interest" description="Disordered" evidence="14">
    <location>
        <begin position="300"/>
        <end position="320"/>
    </location>
</feature>
<keyword evidence="3" id="KW-0963">Cytoplasm</keyword>
<dbReference type="InterPro" id="IPR029044">
    <property type="entry name" value="Nucleotide-diphossugar_trans"/>
</dbReference>
<comment type="function">
    <text evidence="13">Self-glucosylating initiator of glycogen synthesis. It catalyzes the formation of a short alpha (1,4)-glucosyl chain covalently attached via a glucose 1-O-tyrosyl linkage to internal tyrosine residues and these chains act as primers for the elongation reaction catalyzed by glycogen synthase.</text>
</comment>
<protein>
    <recommendedName>
        <fullName evidence="10">glycogenin glucosyltransferase</fullName>
        <ecNumber evidence="10">2.4.1.186</ecNumber>
    </recommendedName>
</protein>
<dbReference type="GO" id="GO:0005737">
    <property type="term" value="C:cytoplasm"/>
    <property type="evidence" value="ECO:0007669"/>
    <property type="project" value="UniProtKB-SubCell"/>
</dbReference>
<dbReference type="Proteomes" id="UP000285146">
    <property type="component" value="Unassembled WGS sequence"/>
</dbReference>
<evidence type="ECO:0000313" key="15">
    <source>
        <dbReference type="EMBL" id="ROW11694.1"/>
    </source>
</evidence>
<dbReference type="InParanoid" id="A0A423X6T7"/>
<evidence type="ECO:0000256" key="1">
    <source>
        <dbReference type="ARBA" id="ARBA00001936"/>
    </source>
</evidence>
<accession>A0A423X6T7</accession>
<dbReference type="Pfam" id="PF01501">
    <property type="entry name" value="Glyco_transf_8"/>
    <property type="match status" value="1"/>
</dbReference>
<sequence>MAAQQSSEDVYVTLLLSDTYLPGALVLAHSLRDAGTTKKLAVLVTLDSVSVEVVTQLEASFESQWTEVPDSSVFDYVLPVPRIRNEQPANLDLMNRRDLHSAFTKINLWNQTQFRRIVYLDADVVAYRAPDELFDLRQPFSAAPDIGWPDLFNTGVLALSPSKTDYEALLALAEKGISFDGADQGLLNIYFKDNYNRLSFSYNVTPSGHYQYVPAYRHFQSSISLVHFIGSAKPWSLGREASSGGSSPYDEMVGRWWAVYDSHYGKTDGSAQREVPEIIQYFVKGEFQPPKISYKVATSEPRQVGSGWDAQRQSPPLDSKPEAFNLQQPHYHMSSDSTPFVPPVRYPSPPKNMWYEVPHQKPAPPSEKPKPIFPWENQQPKASRVFVEPVSQPEPEPSVAEGSTIEPSETSSVEPKSEPDTPTNSSGQATSSDPWASFTRVNAWDDDPAIDKYVESIPLYRRQRSSGSIMGDQPSAAPAADSVARAQNETNAAAEWRRRGSKLTDFPTAVERPSLPVTPAPVRRPKFWGASGPGHEDEEEDDEQLPSASGVPKQSEWNPVERLQLLAQQQSDLLLRKLGASAAFGGSDSGGIVSPQPVKPTGTAPKGILDQSEGGSEATPTASGVSGIPEPSYHGPGAAWEKDEEYLHYSRALPPSEEEKDVLET</sequence>
<dbReference type="PANTHER" id="PTHR11183">
    <property type="entry name" value="GLYCOGENIN SUBFAMILY MEMBER"/>
    <property type="match status" value="1"/>
</dbReference>
<dbReference type="GO" id="GO:0046872">
    <property type="term" value="F:metal ion binding"/>
    <property type="evidence" value="ECO:0007669"/>
    <property type="project" value="UniProtKB-KW"/>
</dbReference>
<dbReference type="GO" id="GO:0008466">
    <property type="term" value="F:glycogenin glucosyltransferase activity"/>
    <property type="evidence" value="ECO:0007669"/>
    <property type="project" value="UniProtKB-EC"/>
</dbReference>
<keyword evidence="4" id="KW-0808">Transferase</keyword>
<evidence type="ECO:0000256" key="7">
    <source>
        <dbReference type="ARBA" id="ARBA00023180"/>
    </source>
</evidence>
<evidence type="ECO:0000256" key="9">
    <source>
        <dbReference type="ARBA" id="ARBA00038162"/>
    </source>
</evidence>
<evidence type="ECO:0000313" key="16">
    <source>
        <dbReference type="Proteomes" id="UP000285146"/>
    </source>
</evidence>
<dbReference type="FunCoup" id="A0A423X6T7">
    <property type="interactions" value="86"/>
</dbReference>
<evidence type="ECO:0000256" key="12">
    <source>
        <dbReference type="ARBA" id="ARBA00052293"/>
    </source>
</evidence>
<reference evidence="15 16" key="1">
    <citation type="submission" date="2015-09" db="EMBL/GenBank/DDBJ databases">
        <title>Host preference determinants of Valsa canker pathogens revealed by comparative genomics.</title>
        <authorList>
            <person name="Yin Z."/>
            <person name="Huang L."/>
        </authorList>
    </citation>
    <scope>NUCLEOTIDE SEQUENCE [LARGE SCALE GENOMIC DNA]</scope>
    <source>
        <strain evidence="15 16">SXYLt</strain>
    </source>
</reference>
<dbReference type="Gene3D" id="3.90.550.10">
    <property type="entry name" value="Spore Coat Polysaccharide Biosynthesis Protein SpsA, Chain A"/>
    <property type="match status" value="1"/>
</dbReference>
<dbReference type="InterPro" id="IPR050587">
    <property type="entry name" value="GNT1/Glycosyltrans_8"/>
</dbReference>
<feature type="compositionally biased region" description="Low complexity" evidence="14">
    <location>
        <begin position="385"/>
        <end position="401"/>
    </location>
</feature>
<keyword evidence="7" id="KW-0325">Glycoprotein</keyword>
<feature type="region of interest" description="Disordered" evidence="14">
    <location>
        <begin position="355"/>
        <end position="436"/>
    </location>
</feature>
<dbReference type="EMBL" id="LKEB01000026">
    <property type="protein sequence ID" value="ROW11694.1"/>
    <property type="molecule type" value="Genomic_DNA"/>
</dbReference>
<evidence type="ECO:0000256" key="3">
    <source>
        <dbReference type="ARBA" id="ARBA00022490"/>
    </source>
</evidence>
<dbReference type="InterPro" id="IPR002495">
    <property type="entry name" value="Glyco_trans_8"/>
</dbReference>
<dbReference type="FunFam" id="3.90.550.10:FF:000092">
    <property type="entry name" value="Glycogenin 2"/>
    <property type="match status" value="1"/>
</dbReference>
<evidence type="ECO:0000256" key="10">
    <source>
        <dbReference type="ARBA" id="ARBA00038934"/>
    </source>
</evidence>
<name>A0A423X6T7_9PEZI</name>
<dbReference type="SUPFAM" id="SSF53448">
    <property type="entry name" value="Nucleotide-diphospho-sugar transferases"/>
    <property type="match status" value="1"/>
</dbReference>
<evidence type="ECO:0000256" key="8">
    <source>
        <dbReference type="ARBA" id="ARBA00023211"/>
    </source>
</evidence>
<comment type="similarity">
    <text evidence="9">Belongs to the glycosyltransferase 8 family. Glycogenin subfamily.</text>
</comment>
<evidence type="ECO:0000256" key="13">
    <source>
        <dbReference type="ARBA" id="ARBA00057883"/>
    </source>
</evidence>
<comment type="cofactor">
    <cofactor evidence="1">
        <name>Mn(2+)</name>
        <dbReference type="ChEBI" id="CHEBI:29035"/>
    </cofactor>
</comment>
<comment type="subcellular location">
    <subcellularLocation>
        <location evidence="2">Cytoplasm</location>
    </subcellularLocation>
</comment>
<evidence type="ECO:0000256" key="4">
    <source>
        <dbReference type="ARBA" id="ARBA00022679"/>
    </source>
</evidence>
<keyword evidence="5" id="KW-0479">Metal-binding</keyword>
<evidence type="ECO:0000256" key="11">
    <source>
        <dbReference type="ARBA" id="ARBA00050886"/>
    </source>
</evidence>
<comment type="catalytic activity">
    <reaction evidence="11">
        <text>[1,4-alpha-D-glucosyl](n)-L-tyrosyl-[glycogenin] + UDP-alpha-D-glucose = [1,4-alpha-D-glucosyl](n+1)-L-tyrosyl-[glycogenin] + UDP + H(+)</text>
        <dbReference type="Rhea" id="RHEA:56560"/>
        <dbReference type="Rhea" id="RHEA-COMP:14606"/>
        <dbReference type="Rhea" id="RHEA-COMP:14607"/>
        <dbReference type="ChEBI" id="CHEBI:15378"/>
        <dbReference type="ChEBI" id="CHEBI:58223"/>
        <dbReference type="ChEBI" id="CHEBI:58885"/>
        <dbReference type="ChEBI" id="CHEBI:140574"/>
        <dbReference type="EC" id="2.4.1.186"/>
    </reaction>
</comment>
<keyword evidence="6" id="KW-0320">Glycogen biosynthesis</keyword>